<keyword evidence="2" id="KW-1185">Reference proteome</keyword>
<dbReference type="RefSeq" id="WP_147122362.1">
    <property type="nucleotide sequence ID" value="NZ_VOPY01000001.1"/>
</dbReference>
<evidence type="ECO:0000313" key="1">
    <source>
        <dbReference type="EMBL" id="TXC74323.1"/>
    </source>
</evidence>
<dbReference type="EMBL" id="VOPY01000001">
    <property type="protein sequence ID" value="TXC74323.1"/>
    <property type="molecule type" value="Genomic_DNA"/>
</dbReference>
<dbReference type="Pfam" id="PF20289">
    <property type="entry name" value="MComp1"/>
    <property type="match status" value="1"/>
</dbReference>
<proteinExistence type="predicted"/>
<name>A0A5C6UMC9_9SPHN</name>
<evidence type="ECO:0000313" key="2">
    <source>
        <dbReference type="Proteomes" id="UP000321129"/>
    </source>
</evidence>
<sequence>MITLPLHELGKRCETVGLRRAEPTHDMPLPDGAAMWTSSYATLLLWPVASVETHVLEEAEITGQDWLDENLALKEGGSLTDGYLVLALPSPPSEIGVIREIEQSTMVCRKHVIWFEELNDLSWKGVEKITVIALPQPIIASEDLSYPDMDEDALGVWEIVRKNGPNEASTILELLR</sequence>
<organism evidence="1 2">
    <name type="scientific">Flavisphingopyxis soli</name>
    <dbReference type="NCBI Taxonomy" id="2601267"/>
    <lineage>
        <taxon>Bacteria</taxon>
        <taxon>Pseudomonadati</taxon>
        <taxon>Pseudomonadota</taxon>
        <taxon>Alphaproteobacteria</taxon>
        <taxon>Sphingomonadales</taxon>
        <taxon>Sphingopyxidaceae</taxon>
        <taxon>Flavisphingopyxis</taxon>
    </lineage>
</organism>
<comment type="caution">
    <text evidence="1">The sequence shown here is derived from an EMBL/GenBank/DDBJ whole genome shotgun (WGS) entry which is preliminary data.</text>
</comment>
<dbReference type="InterPro" id="IPR046905">
    <property type="entry name" value="ABC-3C_MC1"/>
</dbReference>
<reference evidence="1 2" key="1">
    <citation type="submission" date="2019-08" db="EMBL/GenBank/DDBJ databases">
        <title>Sphingorhabdus soil sp. nov., isolated from arctic soil.</title>
        <authorList>
            <person name="Liu Y."/>
        </authorList>
    </citation>
    <scope>NUCLEOTIDE SEQUENCE [LARGE SCALE GENOMIC DNA]</scope>
    <source>
        <strain evidence="1 2">D-2Q-5-6</strain>
    </source>
</reference>
<dbReference type="AlphaFoldDB" id="A0A5C6UMC9"/>
<protein>
    <submittedName>
        <fullName evidence="1">Uncharacterized protein</fullName>
    </submittedName>
</protein>
<dbReference type="Proteomes" id="UP000321129">
    <property type="component" value="Unassembled WGS sequence"/>
</dbReference>
<dbReference type="OrthoDB" id="7596522at2"/>
<gene>
    <name evidence="1" type="ORF">FSZ31_06400</name>
</gene>
<accession>A0A5C6UMC9</accession>